<name>A0ABN9QFN7_9DINO</name>
<feature type="non-terminal residue" evidence="1">
    <location>
        <position position="1"/>
    </location>
</feature>
<evidence type="ECO:0000313" key="2">
    <source>
        <dbReference type="Proteomes" id="UP001189429"/>
    </source>
</evidence>
<sequence length="77" mass="8779">ASKAPASNFLPSCPTTRWTIFITIVAKFAKGNALDHHLHKDIGFDKVDPYDDNPYKNDNIKDLNLNMYDTKLIKNRS</sequence>
<evidence type="ECO:0000313" key="1">
    <source>
        <dbReference type="EMBL" id="CAK0804525.1"/>
    </source>
</evidence>
<organism evidence="1 2">
    <name type="scientific">Prorocentrum cordatum</name>
    <dbReference type="NCBI Taxonomy" id="2364126"/>
    <lineage>
        <taxon>Eukaryota</taxon>
        <taxon>Sar</taxon>
        <taxon>Alveolata</taxon>
        <taxon>Dinophyceae</taxon>
        <taxon>Prorocentrales</taxon>
        <taxon>Prorocentraceae</taxon>
        <taxon>Prorocentrum</taxon>
    </lineage>
</organism>
<reference evidence="1" key="1">
    <citation type="submission" date="2023-10" db="EMBL/GenBank/DDBJ databases">
        <authorList>
            <person name="Chen Y."/>
            <person name="Shah S."/>
            <person name="Dougan E. K."/>
            <person name="Thang M."/>
            <person name="Chan C."/>
        </authorList>
    </citation>
    <scope>NUCLEOTIDE SEQUENCE [LARGE SCALE GENOMIC DNA]</scope>
</reference>
<dbReference type="Proteomes" id="UP001189429">
    <property type="component" value="Unassembled WGS sequence"/>
</dbReference>
<comment type="caution">
    <text evidence="1">The sequence shown here is derived from an EMBL/GenBank/DDBJ whole genome shotgun (WGS) entry which is preliminary data.</text>
</comment>
<gene>
    <name evidence="1" type="ORF">PCOR1329_LOCUS11291</name>
</gene>
<dbReference type="EMBL" id="CAUYUJ010003251">
    <property type="protein sequence ID" value="CAK0804525.1"/>
    <property type="molecule type" value="Genomic_DNA"/>
</dbReference>
<proteinExistence type="predicted"/>
<keyword evidence="2" id="KW-1185">Reference proteome</keyword>
<protein>
    <submittedName>
        <fullName evidence="1">Uncharacterized protein</fullName>
    </submittedName>
</protein>
<feature type="non-terminal residue" evidence="1">
    <location>
        <position position="77"/>
    </location>
</feature>
<accession>A0ABN9QFN7</accession>